<reference evidence="1" key="1">
    <citation type="journal article" date="2014" name="Int. J. Syst. Evol. Microbiol.">
        <title>Complete genome sequence of Corynebacterium casei LMG S-19264T (=DSM 44701T), isolated from a smear-ripened cheese.</title>
        <authorList>
            <consortium name="US DOE Joint Genome Institute (JGI-PGF)"/>
            <person name="Walter F."/>
            <person name="Albersmeier A."/>
            <person name="Kalinowski J."/>
            <person name="Ruckert C."/>
        </authorList>
    </citation>
    <scope>NUCLEOTIDE SEQUENCE</scope>
    <source>
        <strain evidence="1">KCTC 12710</strain>
    </source>
</reference>
<reference evidence="1" key="2">
    <citation type="submission" date="2020-09" db="EMBL/GenBank/DDBJ databases">
        <authorList>
            <person name="Sun Q."/>
            <person name="Kim S."/>
        </authorList>
    </citation>
    <scope>NUCLEOTIDE SEQUENCE</scope>
    <source>
        <strain evidence="1">KCTC 12710</strain>
    </source>
</reference>
<dbReference type="SUPFAM" id="SSF50475">
    <property type="entry name" value="FMN-binding split barrel"/>
    <property type="match status" value="1"/>
</dbReference>
<sequence length="221" mass="25214">MKTYTKTALNEVKRGANRALYDVDEINSILDAGFIGFVGYNYEDKAISIPMSYGRINNKIYLHGSRKNRMLINLLERKEASMTVMHLDGLVLARSGLHHSVNYRSATLFGTLLEVDNHKEKERILKCVVDQMISGRWEDLRPITDKELDRTLVVEMTIQRASAKIRDEGAIDEKRDRHLPIWAGVIPIKQVAEYPVSDSLLTADITIPQHVVDYHEKHKGS</sequence>
<keyword evidence="2" id="KW-1185">Reference proteome</keyword>
<organism evidence="1 2">
    <name type="scientific">Algibacter mikhailovii</name>
    <dbReference type="NCBI Taxonomy" id="425498"/>
    <lineage>
        <taxon>Bacteria</taxon>
        <taxon>Pseudomonadati</taxon>
        <taxon>Bacteroidota</taxon>
        <taxon>Flavobacteriia</taxon>
        <taxon>Flavobacteriales</taxon>
        <taxon>Flavobacteriaceae</taxon>
        <taxon>Algibacter</taxon>
    </lineage>
</organism>
<dbReference type="AlphaFoldDB" id="A0A918RC64"/>
<evidence type="ECO:0000313" key="1">
    <source>
        <dbReference type="EMBL" id="GGZ91427.1"/>
    </source>
</evidence>
<dbReference type="RefSeq" id="WP_189362465.1">
    <property type="nucleotide sequence ID" value="NZ_BMWZ01000009.1"/>
</dbReference>
<dbReference type="Gene3D" id="2.30.110.10">
    <property type="entry name" value="Electron Transport, Fmn-binding Protein, Chain A"/>
    <property type="match status" value="1"/>
</dbReference>
<name>A0A918RC64_9FLAO</name>
<comment type="caution">
    <text evidence="1">The sequence shown here is derived from an EMBL/GenBank/DDBJ whole genome shotgun (WGS) entry which is preliminary data.</text>
</comment>
<protein>
    <submittedName>
        <fullName evidence="1">Flavin-nucleotide-binding protein</fullName>
    </submittedName>
</protein>
<dbReference type="PANTHER" id="PTHR34071">
    <property type="entry name" value="5-NITROIMIDAZOLE ANTIBIOTICS RESISTANCE PROTEIN, NIMA-FAMILY-RELATED PROTEIN-RELATED"/>
    <property type="match status" value="1"/>
</dbReference>
<dbReference type="Proteomes" id="UP000636004">
    <property type="component" value="Unassembled WGS sequence"/>
</dbReference>
<dbReference type="EMBL" id="BMWZ01000009">
    <property type="protein sequence ID" value="GGZ91427.1"/>
    <property type="molecule type" value="Genomic_DNA"/>
</dbReference>
<proteinExistence type="predicted"/>
<dbReference type="InterPro" id="IPR024747">
    <property type="entry name" value="Pyridox_Oxase-rel"/>
</dbReference>
<dbReference type="Pfam" id="PF12900">
    <property type="entry name" value="Pyridox_ox_2"/>
    <property type="match status" value="1"/>
</dbReference>
<gene>
    <name evidence="1" type="ORF">GCM10007028_32220</name>
</gene>
<accession>A0A918RC64</accession>
<evidence type="ECO:0000313" key="2">
    <source>
        <dbReference type="Proteomes" id="UP000636004"/>
    </source>
</evidence>
<dbReference type="PANTHER" id="PTHR34071:SF2">
    <property type="entry name" value="FLAVIN-NUCLEOTIDE-BINDING PROTEIN"/>
    <property type="match status" value="1"/>
</dbReference>
<dbReference type="InterPro" id="IPR012349">
    <property type="entry name" value="Split_barrel_FMN-bd"/>
</dbReference>